<evidence type="ECO:0000313" key="3">
    <source>
        <dbReference type="Proteomes" id="UP001596483"/>
    </source>
</evidence>
<dbReference type="InterPro" id="IPR029069">
    <property type="entry name" value="HotDog_dom_sf"/>
</dbReference>
<feature type="domain" description="FAS1-like dehydratase" evidence="1">
    <location>
        <begin position="26"/>
        <end position="115"/>
    </location>
</feature>
<dbReference type="InterPro" id="IPR039569">
    <property type="entry name" value="FAS1-like_DH_region"/>
</dbReference>
<dbReference type="EMBL" id="JBHTCT010000007">
    <property type="protein sequence ID" value="MFC7364233.1"/>
    <property type="molecule type" value="Genomic_DNA"/>
</dbReference>
<dbReference type="Pfam" id="PF13452">
    <property type="entry name" value="FAS1_DH_region"/>
    <property type="match status" value="1"/>
</dbReference>
<comment type="caution">
    <text evidence="2">The sequence shown here is derived from an EMBL/GenBank/DDBJ whole genome shotgun (WGS) entry which is preliminary data.</text>
</comment>
<sequence>MTAVGYQFDYTPLVLEPELVRTFSESVGYSGPGLPPTIYSAALYKGERNLYTFLEELGFGEAHVLHVEQHFETIREPEEGETLRMTSRVTGDEQKKKWRVLIVETSIRSESDEVARAKATYFCREGSRTE</sequence>
<gene>
    <name evidence="2" type="ORF">ACFQQH_03535</name>
</gene>
<dbReference type="Proteomes" id="UP001596483">
    <property type="component" value="Unassembled WGS sequence"/>
</dbReference>
<reference evidence="3" key="1">
    <citation type="journal article" date="2019" name="Int. J. Syst. Evol. Microbiol.">
        <title>The Global Catalogue of Microorganisms (GCM) 10K type strain sequencing project: providing services to taxonomists for standard genome sequencing and annotation.</title>
        <authorList>
            <consortium name="The Broad Institute Genomics Platform"/>
            <consortium name="The Broad Institute Genome Sequencing Center for Infectious Disease"/>
            <person name="Wu L."/>
            <person name="Ma J."/>
        </authorList>
    </citation>
    <scope>NUCLEOTIDE SEQUENCE [LARGE SCALE GENOMIC DNA]</scope>
    <source>
        <strain evidence="3">JCM 4738</strain>
    </source>
</reference>
<protein>
    <submittedName>
        <fullName evidence="2">MaoC family dehydratase N-terminal domain-containing protein</fullName>
    </submittedName>
</protein>
<accession>A0ABW2NAX1</accession>
<dbReference type="Gene3D" id="3.10.129.10">
    <property type="entry name" value="Hotdog Thioesterase"/>
    <property type="match status" value="1"/>
</dbReference>
<keyword evidence="3" id="KW-1185">Reference proteome</keyword>
<proteinExistence type="predicted"/>
<dbReference type="SUPFAM" id="SSF54637">
    <property type="entry name" value="Thioesterase/thiol ester dehydrase-isomerase"/>
    <property type="match status" value="1"/>
</dbReference>
<evidence type="ECO:0000313" key="2">
    <source>
        <dbReference type="EMBL" id="MFC7364233.1"/>
    </source>
</evidence>
<name>A0ABW2NAX1_9BACL</name>
<dbReference type="RefSeq" id="WP_157294511.1">
    <property type="nucleotide sequence ID" value="NZ_JBHTCT010000007.1"/>
</dbReference>
<evidence type="ECO:0000259" key="1">
    <source>
        <dbReference type="Pfam" id="PF13452"/>
    </source>
</evidence>
<organism evidence="2 3">
    <name type="scientific">Bhargavaea changchunensis</name>
    <dbReference type="NCBI Taxonomy" id="2134037"/>
    <lineage>
        <taxon>Bacteria</taxon>
        <taxon>Bacillati</taxon>
        <taxon>Bacillota</taxon>
        <taxon>Bacilli</taxon>
        <taxon>Bacillales</taxon>
        <taxon>Caryophanaceae</taxon>
        <taxon>Bhargavaea</taxon>
    </lineage>
</organism>